<feature type="compositionally biased region" description="Acidic residues" evidence="6">
    <location>
        <begin position="757"/>
        <end position="777"/>
    </location>
</feature>
<protein>
    <submittedName>
        <fullName evidence="7">Uncharacterized protein</fullName>
    </submittedName>
</protein>
<feature type="compositionally biased region" description="Polar residues" evidence="6">
    <location>
        <begin position="234"/>
        <end position="245"/>
    </location>
</feature>
<feature type="region of interest" description="Disordered" evidence="6">
    <location>
        <begin position="847"/>
        <end position="984"/>
    </location>
</feature>
<dbReference type="GO" id="GO:0003951">
    <property type="term" value="F:NAD+ kinase activity"/>
    <property type="evidence" value="ECO:0007669"/>
    <property type="project" value="InterPro"/>
</dbReference>
<sequence>MVGSSDMSKNETIRPASPSSSSTRTPTPLSTTSTTPAINVPTSSRIRNPPPPSPLSKVQSVSPDNRQTSISFTNPLVSTPPPPSAAIPPPGQSRGAGAAMTSAPTTAMNPAQSSPCFIHSHLDRHGSLQDWLNKKASTSGPSSVSAGSTTSTATHRPQISTHHSGNATKPVRPPTYHKPSNHVHNHHATIQTPSVTPSPSGSHPGSPTGTGSKFTSPILKDSSFSGYDSDQSSLNGHTRQRSTGSAILDADLVDEEEEGGSLTRQLAETAQGVREMSKELGRTRVRSKIQHVLIVTKARDNRLIKLTRELALYLMQKRPAATPDGNHRSHQESRDRGMVVYVDAQLRTSKRFDAAGMQRDYPNLFQPITRRRSSSSASVSTLATLSAYPSTASMGEFARRNKDEGQLRYWTSEMCSNSPHLFDFVVTLGGDGTVLFTSWLFQRIVPPVLPFALGSLGFLTNFDFAQYKQTMDKVVDDGIRVNLRMRFTCTVYRAIAPEEAEMTMNGKGGKKRKAIKKPGGEILMSHVDKGGWESLEGPPPTSGASESEGKDKEIMCFSTRAVEQFEVLNDLVVDRGPSPYVSLLELFGDEHHLTTVQADGLTVSTPTGSTAYSLSAGGSLVHPQIPALLITPICPHTLSFRPMLLPDSMELRICVPYNSRSTAWASFDGRGRVELKQGDHIKVTASKYPFPTVCADKASTDWFASISRTLRWNEREKQKSFVVVEEESEPPNKSTGKKTLTKKSSGGDAKIAKGVKEEDETEEDDEEDEDEEDEQFDIDDKSGGESEPASPPIEPAAPPKPPPLQKRHSLIPTHKSGLETPNRFATPYQGPPPLSQRHLVEALAAAEIREKENENGQRDNIRGDGSESRVNGHHHLIPPGRSNIPSPAVREGEESEAERSTSDSNSMANSMIDQQTPREGRSATQGHVHHHHHHHHHHAAEGETNHQGRGRSPSAHKAGEGKAKAFAFFGQDDSASDCSDDHSD</sequence>
<feature type="compositionally biased region" description="Polar residues" evidence="6">
    <location>
        <begin position="155"/>
        <end position="167"/>
    </location>
</feature>
<feature type="compositionally biased region" description="Low complexity" evidence="6">
    <location>
        <begin position="17"/>
        <end position="47"/>
    </location>
</feature>
<evidence type="ECO:0000313" key="7">
    <source>
        <dbReference type="EMBL" id="WWD19663.1"/>
    </source>
</evidence>
<feature type="compositionally biased region" description="Low complexity" evidence="6">
    <location>
        <begin position="964"/>
        <end position="977"/>
    </location>
</feature>
<dbReference type="RefSeq" id="XP_031861730.1">
    <property type="nucleotide sequence ID" value="XM_032004128.1"/>
</dbReference>
<feature type="region of interest" description="Disordered" evidence="6">
    <location>
        <begin position="1"/>
        <end position="118"/>
    </location>
</feature>
<evidence type="ECO:0000256" key="2">
    <source>
        <dbReference type="ARBA" id="ARBA00022679"/>
    </source>
</evidence>
<dbReference type="AlphaFoldDB" id="A0A5M6C4U0"/>
<feature type="compositionally biased region" description="Polar residues" evidence="6">
    <location>
        <begin position="102"/>
        <end position="115"/>
    </location>
</feature>
<dbReference type="InterPro" id="IPR002504">
    <property type="entry name" value="NADK"/>
</dbReference>
<keyword evidence="4" id="KW-0521">NADP</keyword>
<dbReference type="Proteomes" id="UP000322225">
    <property type="component" value="Chromosome 7"/>
</dbReference>
<feature type="compositionally biased region" description="Polar residues" evidence="6">
    <location>
        <begin position="64"/>
        <end position="77"/>
    </location>
</feature>
<feature type="compositionally biased region" description="Basic and acidic residues" evidence="6">
    <location>
        <begin position="847"/>
        <end position="867"/>
    </location>
</feature>
<dbReference type="HAMAP" id="MF_00361">
    <property type="entry name" value="NAD_kinase"/>
    <property type="match status" value="1"/>
</dbReference>
<keyword evidence="8" id="KW-1185">Reference proteome</keyword>
<dbReference type="OrthoDB" id="24581at2759"/>
<feature type="compositionally biased region" description="Low complexity" evidence="6">
    <location>
        <begin position="221"/>
        <end position="233"/>
    </location>
</feature>
<dbReference type="FunFam" id="2.60.200.30:FF:000004">
    <property type="entry name" value="NAD kinase 2, chloroplastic"/>
    <property type="match status" value="1"/>
</dbReference>
<dbReference type="InterPro" id="IPR016064">
    <property type="entry name" value="NAD/diacylglycerol_kinase_sf"/>
</dbReference>
<keyword evidence="2" id="KW-0808">Transferase</keyword>
<feature type="region of interest" description="Disordered" evidence="6">
    <location>
        <begin position="721"/>
        <end position="834"/>
    </location>
</feature>
<proteinExistence type="inferred from homology"/>
<dbReference type="Gene3D" id="3.40.50.10330">
    <property type="entry name" value="Probable inorganic polyphosphate/atp-NAD kinase, domain 1"/>
    <property type="match status" value="1"/>
</dbReference>
<feature type="region of interest" description="Disordered" evidence="6">
    <location>
        <begin position="133"/>
        <end position="263"/>
    </location>
</feature>
<evidence type="ECO:0000256" key="3">
    <source>
        <dbReference type="ARBA" id="ARBA00022777"/>
    </source>
</evidence>
<evidence type="ECO:0000256" key="5">
    <source>
        <dbReference type="ARBA" id="ARBA00023027"/>
    </source>
</evidence>
<feature type="compositionally biased region" description="Low complexity" evidence="6">
    <location>
        <begin position="136"/>
        <end position="154"/>
    </location>
</feature>
<dbReference type="EMBL" id="CP144057">
    <property type="protein sequence ID" value="WWD19663.1"/>
    <property type="molecule type" value="Genomic_DNA"/>
</dbReference>
<feature type="compositionally biased region" description="Low complexity" evidence="6">
    <location>
        <begin position="192"/>
        <end position="212"/>
    </location>
</feature>
<evidence type="ECO:0000313" key="8">
    <source>
        <dbReference type="Proteomes" id="UP000322225"/>
    </source>
</evidence>
<dbReference type="Pfam" id="PF01513">
    <property type="entry name" value="NAD_kinase"/>
    <property type="match status" value="1"/>
</dbReference>
<feature type="compositionally biased region" description="Pro residues" evidence="6">
    <location>
        <begin position="78"/>
        <end position="91"/>
    </location>
</feature>
<reference evidence="7" key="1">
    <citation type="submission" date="2017-08" db="EMBL/GenBank/DDBJ databases">
        <authorList>
            <person name="Cuomo C."/>
            <person name="Billmyre B."/>
            <person name="Heitman J."/>
        </authorList>
    </citation>
    <scope>NUCLEOTIDE SEQUENCE</scope>
    <source>
        <strain evidence="7">CBS 12478</strain>
    </source>
</reference>
<dbReference type="Gene3D" id="2.60.200.30">
    <property type="entry name" value="Probable inorganic polyphosphate/atp-NAD kinase, domain 2"/>
    <property type="match status" value="1"/>
</dbReference>
<evidence type="ECO:0000256" key="6">
    <source>
        <dbReference type="SAM" id="MobiDB-lite"/>
    </source>
</evidence>
<accession>A0A5M6C4U0</accession>
<dbReference type="InterPro" id="IPR017437">
    <property type="entry name" value="ATP-NAD_kinase_PpnK-typ_C"/>
</dbReference>
<feature type="compositionally biased region" description="Basic residues" evidence="6">
    <location>
        <begin position="927"/>
        <end position="938"/>
    </location>
</feature>
<evidence type="ECO:0000256" key="4">
    <source>
        <dbReference type="ARBA" id="ARBA00022857"/>
    </source>
</evidence>
<dbReference type="PANTHER" id="PTHR20275:SF0">
    <property type="entry name" value="NAD KINASE"/>
    <property type="match status" value="1"/>
</dbReference>
<dbReference type="InterPro" id="IPR017438">
    <property type="entry name" value="ATP-NAD_kinase_N"/>
</dbReference>
<organism evidence="7 8">
    <name type="scientific">Kwoniella shandongensis</name>
    <dbReference type="NCBI Taxonomy" id="1734106"/>
    <lineage>
        <taxon>Eukaryota</taxon>
        <taxon>Fungi</taxon>
        <taxon>Dikarya</taxon>
        <taxon>Basidiomycota</taxon>
        <taxon>Agaricomycotina</taxon>
        <taxon>Tremellomycetes</taxon>
        <taxon>Tremellales</taxon>
        <taxon>Cryptococcaceae</taxon>
        <taxon>Kwoniella</taxon>
    </lineage>
</organism>
<comment type="similarity">
    <text evidence="1">Belongs to the NAD kinase family.</text>
</comment>
<evidence type="ECO:0000256" key="1">
    <source>
        <dbReference type="ARBA" id="ARBA00010995"/>
    </source>
</evidence>
<keyword evidence="5" id="KW-0520">NAD</keyword>
<feature type="compositionally biased region" description="Pro residues" evidence="6">
    <location>
        <begin position="789"/>
        <end position="804"/>
    </location>
</feature>
<feature type="region of interest" description="Disordered" evidence="6">
    <location>
        <begin position="530"/>
        <end position="550"/>
    </location>
</feature>
<dbReference type="PANTHER" id="PTHR20275">
    <property type="entry name" value="NAD KINASE"/>
    <property type="match status" value="1"/>
</dbReference>
<gene>
    <name evidence="7" type="ORF">CI109_104125</name>
</gene>
<dbReference type="GO" id="GO:0006741">
    <property type="term" value="P:NADP+ biosynthetic process"/>
    <property type="evidence" value="ECO:0007669"/>
    <property type="project" value="InterPro"/>
</dbReference>
<name>A0A5M6C4U0_9TREE</name>
<dbReference type="GO" id="GO:0019674">
    <property type="term" value="P:NAD+ metabolic process"/>
    <property type="evidence" value="ECO:0007669"/>
    <property type="project" value="InterPro"/>
</dbReference>
<dbReference type="Pfam" id="PF20143">
    <property type="entry name" value="NAD_kinase_C"/>
    <property type="match status" value="1"/>
</dbReference>
<reference evidence="7" key="2">
    <citation type="submission" date="2024-01" db="EMBL/GenBank/DDBJ databases">
        <title>Comparative genomics of Cryptococcus and Kwoniella reveals pathogenesis evolution and contrasting modes of karyotype evolution via chromosome fusion or intercentromeric recombination.</title>
        <authorList>
            <person name="Coelho M.A."/>
            <person name="David-Palma M."/>
            <person name="Shea T."/>
            <person name="Bowers K."/>
            <person name="McGinley-Smith S."/>
            <person name="Mohammad A.W."/>
            <person name="Gnirke A."/>
            <person name="Yurkov A.M."/>
            <person name="Nowrousian M."/>
            <person name="Sun S."/>
            <person name="Cuomo C.A."/>
            <person name="Heitman J."/>
        </authorList>
    </citation>
    <scope>NUCLEOTIDE SEQUENCE</scope>
    <source>
        <strain evidence="7">CBS 12478</strain>
    </source>
</reference>
<feature type="compositionally biased region" description="Polar residues" evidence="6">
    <location>
        <begin position="902"/>
        <end position="915"/>
    </location>
</feature>
<keyword evidence="3" id="KW-0418">Kinase</keyword>
<dbReference type="GeneID" id="43588261"/>
<dbReference type="SUPFAM" id="SSF111331">
    <property type="entry name" value="NAD kinase/diacylglycerol kinase-like"/>
    <property type="match status" value="1"/>
</dbReference>
<dbReference type="KEGG" id="ksn:43588261"/>